<sequence length="380" mass="41635">MEALGDSRATTVLAVAHQFALGFGGVPESILLLARELRARGLAMDVLSKDGLVHDAGRLPSLPPRGNRLSLGQLVDLELTRYRAIFVAGAWNPMALLVASRARSRGIRIVYSPKGNLARAEFRRLRDLKKFPYLATAELALMALSDRIIYSSVLERRNSLLSSLFAAKSNVIPEPFLGPELTGARSPGGKTVRFGFMAEIAPRKGLAELVEAFVTWLQLERPDAELHIAGEPRPASERYLEGIRRIGEADTQRGHIVWRGPLRADARDRFYDEIDFFVCPTRFESFGLTPLEALWHGTPVMVTNNLGVLEFISDPNFMLSLATGSPADILTGLRLAMRGRDAYVTAAGGWRSRPCPRLSGCELAAAFAQEFDCGPLPPVG</sequence>
<dbReference type="InterPro" id="IPR001296">
    <property type="entry name" value="Glyco_trans_1"/>
</dbReference>
<protein>
    <submittedName>
        <fullName evidence="4">Glycosyltransferase family 4 protein</fullName>
    </submittedName>
</protein>
<proteinExistence type="predicted"/>
<dbReference type="Proteomes" id="UP001431010">
    <property type="component" value="Chromosome"/>
</dbReference>
<dbReference type="EMBL" id="CP088156">
    <property type="protein sequence ID" value="UFZ01837.1"/>
    <property type="molecule type" value="Genomic_DNA"/>
</dbReference>
<gene>
    <name evidence="4" type="ORF">LQG66_21235</name>
</gene>
<dbReference type="PANTHER" id="PTHR12526">
    <property type="entry name" value="GLYCOSYLTRANSFERASE"/>
    <property type="match status" value="1"/>
</dbReference>
<evidence type="ECO:0000313" key="4">
    <source>
        <dbReference type="EMBL" id="UFZ01837.1"/>
    </source>
</evidence>
<keyword evidence="1" id="KW-0328">Glycosyltransferase</keyword>
<dbReference type="CDD" id="cd03801">
    <property type="entry name" value="GT4_PimA-like"/>
    <property type="match status" value="1"/>
</dbReference>
<dbReference type="SUPFAM" id="SSF53756">
    <property type="entry name" value="UDP-Glycosyltransferase/glycogen phosphorylase"/>
    <property type="match status" value="1"/>
</dbReference>
<evidence type="ECO:0000256" key="1">
    <source>
        <dbReference type="ARBA" id="ARBA00022676"/>
    </source>
</evidence>
<dbReference type="Gene3D" id="3.40.50.2000">
    <property type="entry name" value="Glycogen Phosphorylase B"/>
    <property type="match status" value="2"/>
</dbReference>
<feature type="domain" description="Glycosyl transferase family 1" evidence="3">
    <location>
        <begin position="193"/>
        <end position="335"/>
    </location>
</feature>
<organism evidence="4 5">
    <name type="scientific">Bradyrhizobium ontarionense</name>
    <dbReference type="NCBI Taxonomy" id="2898149"/>
    <lineage>
        <taxon>Bacteria</taxon>
        <taxon>Pseudomonadati</taxon>
        <taxon>Pseudomonadota</taxon>
        <taxon>Alphaproteobacteria</taxon>
        <taxon>Hyphomicrobiales</taxon>
        <taxon>Nitrobacteraceae</taxon>
        <taxon>Bradyrhizobium</taxon>
    </lineage>
</organism>
<accession>A0ABY3R520</accession>
<evidence type="ECO:0000313" key="5">
    <source>
        <dbReference type="Proteomes" id="UP001431010"/>
    </source>
</evidence>
<dbReference type="Pfam" id="PF00534">
    <property type="entry name" value="Glycos_transf_1"/>
    <property type="match status" value="1"/>
</dbReference>
<dbReference type="PANTHER" id="PTHR12526:SF510">
    <property type="entry name" value="D-INOSITOL 3-PHOSPHATE GLYCOSYLTRANSFERASE"/>
    <property type="match status" value="1"/>
</dbReference>
<evidence type="ECO:0000256" key="2">
    <source>
        <dbReference type="ARBA" id="ARBA00022679"/>
    </source>
</evidence>
<evidence type="ECO:0000259" key="3">
    <source>
        <dbReference type="Pfam" id="PF00534"/>
    </source>
</evidence>
<reference evidence="4" key="1">
    <citation type="journal article" date="2024" name="Antonie Van Leeuwenhoek">
        <title>Bradyrhizobium ontarionense sp. nov., a novel bacterial symbiont isolated from Aeschynomene indica (Indian jointvetch), harbours photosynthesis, nitrogen fixation and nitrous oxide (N2O) reductase genes.</title>
        <authorList>
            <person name="Bromfield E.S.P."/>
            <person name="Cloutier S."/>
        </authorList>
    </citation>
    <scope>NUCLEOTIDE SEQUENCE</scope>
    <source>
        <strain evidence="4">A19</strain>
    </source>
</reference>
<name>A0ABY3R520_9BRAD</name>
<keyword evidence="2" id="KW-0808">Transferase</keyword>
<keyword evidence="5" id="KW-1185">Reference proteome</keyword>
<dbReference type="RefSeq" id="WP_231317630.1">
    <property type="nucleotide sequence ID" value="NZ_CP088156.1"/>
</dbReference>